<dbReference type="AlphaFoldDB" id="A0A1K1QQ54"/>
<name>A0A1K1QQ54_9PSEU</name>
<gene>
    <name evidence="1" type="ORF">SAMN04489730_2081</name>
</gene>
<dbReference type="RefSeq" id="WP_072476056.1">
    <property type="nucleotide sequence ID" value="NZ_FPJG01000006.1"/>
</dbReference>
<dbReference type="OrthoDB" id="3623406at2"/>
<protein>
    <recommendedName>
        <fullName evidence="3">Lipoprotein LpqN</fullName>
    </recommendedName>
</protein>
<keyword evidence="2" id="KW-1185">Reference proteome</keyword>
<proteinExistence type="predicted"/>
<evidence type="ECO:0008006" key="3">
    <source>
        <dbReference type="Google" id="ProtNLM"/>
    </source>
</evidence>
<accession>A0A1K1QQ54</accession>
<evidence type="ECO:0000313" key="1">
    <source>
        <dbReference type="EMBL" id="SFW62063.1"/>
    </source>
</evidence>
<organism evidence="1 2">
    <name type="scientific">Amycolatopsis australiensis</name>
    <dbReference type="NCBI Taxonomy" id="546364"/>
    <lineage>
        <taxon>Bacteria</taxon>
        <taxon>Bacillati</taxon>
        <taxon>Actinomycetota</taxon>
        <taxon>Actinomycetes</taxon>
        <taxon>Pseudonocardiales</taxon>
        <taxon>Pseudonocardiaceae</taxon>
        <taxon>Amycolatopsis</taxon>
    </lineage>
</organism>
<dbReference type="EMBL" id="FPJG01000006">
    <property type="protein sequence ID" value="SFW62063.1"/>
    <property type="molecule type" value="Genomic_DNA"/>
</dbReference>
<evidence type="ECO:0000313" key="2">
    <source>
        <dbReference type="Proteomes" id="UP000182740"/>
    </source>
</evidence>
<sequence>MNKKLVGSAVVGAAVLAVVAALIVGGGDAPAAAPPPSTTAAPAPGIQPGHLEVYRFPESAGGRGSTVSIPVPPWASDHVGDHATYTDPTGRFALETDRVPLEQEDPLSGLKALAKANHDPGYRLTSFAEHDPVDSYDTAEWDYTYQRQGETRQVREVGLGVGEVLITIRYDAPQAGFAANLPVLTEALKVPDAG</sequence>
<reference evidence="2" key="1">
    <citation type="submission" date="2016-11" db="EMBL/GenBank/DDBJ databases">
        <authorList>
            <person name="Varghese N."/>
            <person name="Submissions S."/>
        </authorList>
    </citation>
    <scope>NUCLEOTIDE SEQUENCE [LARGE SCALE GENOMIC DNA]</scope>
    <source>
        <strain evidence="2">DSM 44671</strain>
    </source>
</reference>
<dbReference type="Proteomes" id="UP000182740">
    <property type="component" value="Unassembled WGS sequence"/>
</dbReference>